<organism evidence="2 3">
    <name type="scientific">Trichoderma ghanense</name>
    <dbReference type="NCBI Taxonomy" id="65468"/>
    <lineage>
        <taxon>Eukaryota</taxon>
        <taxon>Fungi</taxon>
        <taxon>Dikarya</taxon>
        <taxon>Ascomycota</taxon>
        <taxon>Pezizomycotina</taxon>
        <taxon>Sordariomycetes</taxon>
        <taxon>Hypocreomycetidae</taxon>
        <taxon>Hypocreales</taxon>
        <taxon>Hypocreaceae</taxon>
        <taxon>Trichoderma</taxon>
    </lineage>
</organism>
<keyword evidence="3" id="KW-1185">Reference proteome</keyword>
<feature type="compositionally biased region" description="Polar residues" evidence="1">
    <location>
        <begin position="46"/>
        <end position="59"/>
    </location>
</feature>
<evidence type="ECO:0000313" key="2">
    <source>
        <dbReference type="EMBL" id="TFB02044.1"/>
    </source>
</evidence>
<protein>
    <submittedName>
        <fullName evidence="2">Uncharacterized protein</fullName>
    </submittedName>
</protein>
<name>A0ABY2H277_9HYPO</name>
<evidence type="ECO:0000256" key="1">
    <source>
        <dbReference type="SAM" id="MobiDB-lite"/>
    </source>
</evidence>
<gene>
    <name evidence="2" type="ORF">CCMA1212_005803</name>
</gene>
<accession>A0ABY2H277</accession>
<sequence>MEAQDGDSKSSRAVDKVPGNAARVPWVFDMQTPHQTARLCILVRGSSPSQGGHMQPRNSKGQKRRDPLDGSLDSLCLNGTLFSLATPRLELGAEAPVMGARGLALHVTGAAAAAAVIVATTGHTSSTYLGEASGDRDARQ</sequence>
<evidence type="ECO:0000313" key="3">
    <source>
        <dbReference type="Proteomes" id="UP001642720"/>
    </source>
</evidence>
<proteinExistence type="predicted"/>
<dbReference type="Proteomes" id="UP001642720">
    <property type="component" value="Unassembled WGS sequence"/>
</dbReference>
<feature type="region of interest" description="Disordered" evidence="1">
    <location>
        <begin position="44"/>
        <end position="71"/>
    </location>
</feature>
<comment type="caution">
    <text evidence="2">The sequence shown here is derived from an EMBL/GenBank/DDBJ whole genome shotgun (WGS) entry which is preliminary data.</text>
</comment>
<dbReference type="EMBL" id="PPTA01000007">
    <property type="protein sequence ID" value="TFB02044.1"/>
    <property type="molecule type" value="Genomic_DNA"/>
</dbReference>
<dbReference type="GeneID" id="300577498"/>
<reference evidence="2 3" key="1">
    <citation type="submission" date="2018-01" db="EMBL/GenBank/DDBJ databases">
        <title>Genome characterization of the sugarcane-associated fungus Trichoderma ghanense CCMA-1212 and their application in lignocelulose bioconversion.</title>
        <authorList>
            <person name="Steindorff A.S."/>
            <person name="Mendes T.D."/>
            <person name="Vilela E.S.D."/>
            <person name="Rodrigues D.S."/>
            <person name="Formighieri E.F."/>
            <person name="Melo I.S."/>
            <person name="Favaro L.C.L."/>
        </authorList>
    </citation>
    <scope>NUCLEOTIDE SEQUENCE [LARGE SCALE GENOMIC DNA]</scope>
    <source>
        <strain evidence="2 3">CCMA-1212</strain>
    </source>
</reference>
<dbReference type="RefSeq" id="XP_073558245.1">
    <property type="nucleotide sequence ID" value="XM_073703048.1"/>
</dbReference>